<dbReference type="KEGG" id="hdo:MUK72_13195"/>
<dbReference type="CDD" id="cd06257">
    <property type="entry name" value="DnaJ"/>
    <property type="match status" value="1"/>
</dbReference>
<protein>
    <submittedName>
        <fullName evidence="12">2Fe-2S iron-sulfur cluster-binding protein</fullName>
    </submittedName>
</protein>
<feature type="domain" description="J" evidence="10">
    <location>
        <begin position="3"/>
        <end position="56"/>
    </location>
</feature>
<evidence type="ECO:0000313" key="13">
    <source>
        <dbReference type="Proteomes" id="UP000830542"/>
    </source>
</evidence>
<reference evidence="12" key="1">
    <citation type="submission" date="2022-04" db="EMBL/GenBank/DDBJ databases">
        <title>Sequencing and genomic assembly of Halococcus dombrowskii.</title>
        <authorList>
            <person name="Lim S.W."/>
            <person name="MacLea K.S."/>
        </authorList>
    </citation>
    <scope>NUCLEOTIDE SEQUENCE</scope>
    <source>
        <strain evidence="12">H4</strain>
    </source>
</reference>
<dbReference type="InterPro" id="IPR036010">
    <property type="entry name" value="2Fe-2S_ferredoxin-like_sf"/>
</dbReference>
<evidence type="ECO:0000256" key="8">
    <source>
        <dbReference type="ARBA" id="ARBA00034078"/>
    </source>
</evidence>
<evidence type="ECO:0000256" key="5">
    <source>
        <dbReference type="ARBA" id="ARBA00022982"/>
    </source>
</evidence>
<keyword evidence="2" id="KW-0813">Transport</keyword>
<evidence type="ECO:0000256" key="7">
    <source>
        <dbReference type="ARBA" id="ARBA00023014"/>
    </source>
</evidence>
<keyword evidence="4" id="KW-0479">Metal-binding</keyword>
<feature type="region of interest" description="Disordered" evidence="9">
    <location>
        <begin position="50"/>
        <end position="79"/>
    </location>
</feature>
<keyword evidence="3" id="KW-0001">2Fe-2S</keyword>
<evidence type="ECO:0000256" key="9">
    <source>
        <dbReference type="SAM" id="MobiDB-lite"/>
    </source>
</evidence>
<dbReference type="InterPro" id="IPR012675">
    <property type="entry name" value="Beta-grasp_dom_sf"/>
</dbReference>
<evidence type="ECO:0000256" key="6">
    <source>
        <dbReference type="ARBA" id="ARBA00023004"/>
    </source>
</evidence>
<dbReference type="InterPro" id="IPR006058">
    <property type="entry name" value="2Fe2S_fd_BS"/>
</dbReference>
<dbReference type="Pfam" id="PF00111">
    <property type="entry name" value="Fer2"/>
    <property type="match status" value="1"/>
</dbReference>
<dbReference type="InterPro" id="IPR001623">
    <property type="entry name" value="DnaJ_domain"/>
</dbReference>
<feature type="compositionally biased region" description="Acidic residues" evidence="9">
    <location>
        <begin position="59"/>
        <end position="76"/>
    </location>
</feature>
<dbReference type="GO" id="GO:0051537">
    <property type="term" value="F:2 iron, 2 sulfur cluster binding"/>
    <property type="evidence" value="ECO:0007669"/>
    <property type="project" value="UniProtKB-KW"/>
</dbReference>
<dbReference type="GO" id="GO:0046872">
    <property type="term" value="F:metal ion binding"/>
    <property type="evidence" value="ECO:0007669"/>
    <property type="project" value="UniProtKB-KW"/>
</dbReference>
<sequence length="217" mass="23665">MASPFEVLDIDPDASEADLRRAYRERIIEAHPDHGGSAAEFQRVRAAYEAAKAGRELEAPPEEEEIEEEPEPDDGPEGAHVEYLNYAVLDDHGWDVGDSDLFGKAGDADLDPVNHGKFVVEPGESLLEAAENRGFAWPYACRGGACANCAVAVVEGELEMPADTILPPEMKAHGIRLSCNGIPVTDEMKVIYNIKHLPGLDELRLPPRPFEQAHASD</sequence>
<dbReference type="SUPFAM" id="SSF54292">
    <property type="entry name" value="2Fe-2S ferredoxin-like"/>
    <property type="match status" value="1"/>
</dbReference>
<evidence type="ECO:0000313" key="12">
    <source>
        <dbReference type="EMBL" id="UOO94914.1"/>
    </source>
</evidence>
<comment type="cofactor">
    <cofactor evidence="8">
        <name>[2Fe-2S] cluster</name>
        <dbReference type="ChEBI" id="CHEBI:190135"/>
    </cofactor>
</comment>
<dbReference type="GeneID" id="71762821"/>
<dbReference type="RefSeq" id="WP_244701739.1">
    <property type="nucleotide sequence ID" value="NZ_BAAADN010000026.1"/>
</dbReference>
<evidence type="ECO:0000259" key="11">
    <source>
        <dbReference type="PROSITE" id="PS51085"/>
    </source>
</evidence>
<keyword evidence="5" id="KW-0249">Electron transport</keyword>
<accession>A0AAX3ALY8</accession>
<dbReference type="PROSITE" id="PS50076">
    <property type="entry name" value="DNAJ_2"/>
    <property type="match status" value="1"/>
</dbReference>
<dbReference type="InterPro" id="IPR001041">
    <property type="entry name" value="2Fe-2S_ferredoxin-type"/>
</dbReference>
<dbReference type="SUPFAM" id="SSF46565">
    <property type="entry name" value="Chaperone J-domain"/>
    <property type="match status" value="1"/>
</dbReference>
<dbReference type="AlphaFoldDB" id="A0AAX3ALY8"/>
<gene>
    <name evidence="12" type="ORF">MUK72_13195</name>
</gene>
<keyword evidence="7" id="KW-0411">Iron-sulfur</keyword>
<dbReference type="NCBIfam" id="NF041393">
    <property type="entry name" value="Frdxn_Halo"/>
    <property type="match status" value="1"/>
</dbReference>
<organism evidence="12 13">
    <name type="scientific">Halococcus dombrowskii</name>
    <dbReference type="NCBI Taxonomy" id="179637"/>
    <lineage>
        <taxon>Archaea</taxon>
        <taxon>Methanobacteriati</taxon>
        <taxon>Methanobacteriota</taxon>
        <taxon>Stenosarchaea group</taxon>
        <taxon>Halobacteria</taxon>
        <taxon>Halobacteriales</taxon>
        <taxon>Halococcaceae</taxon>
        <taxon>Halococcus</taxon>
    </lineage>
</organism>
<dbReference type="PROSITE" id="PS00197">
    <property type="entry name" value="2FE2S_FER_1"/>
    <property type="match status" value="1"/>
</dbReference>
<dbReference type="InterPro" id="IPR053441">
    <property type="entry name" value="2Fe2S_Ferredoxin"/>
</dbReference>
<dbReference type="PANTHER" id="PTHR43112:SF3">
    <property type="entry name" value="FERREDOXIN-2, CHLOROPLASTIC"/>
    <property type="match status" value="1"/>
</dbReference>
<keyword evidence="6" id="KW-0408">Iron</keyword>
<name>A0AAX3ALY8_HALDO</name>
<evidence type="ECO:0000256" key="1">
    <source>
        <dbReference type="ARBA" id="ARBA00007874"/>
    </source>
</evidence>
<dbReference type="PROSITE" id="PS51085">
    <property type="entry name" value="2FE2S_FER_2"/>
    <property type="match status" value="1"/>
</dbReference>
<dbReference type="PANTHER" id="PTHR43112">
    <property type="entry name" value="FERREDOXIN"/>
    <property type="match status" value="1"/>
</dbReference>
<dbReference type="InterPro" id="IPR036869">
    <property type="entry name" value="J_dom_sf"/>
</dbReference>
<evidence type="ECO:0000256" key="4">
    <source>
        <dbReference type="ARBA" id="ARBA00022723"/>
    </source>
</evidence>
<feature type="domain" description="2Fe-2S ferredoxin-type" evidence="11">
    <location>
        <begin position="108"/>
        <end position="196"/>
    </location>
</feature>
<dbReference type="CDD" id="cd00207">
    <property type="entry name" value="fer2"/>
    <property type="match status" value="1"/>
</dbReference>
<evidence type="ECO:0000256" key="3">
    <source>
        <dbReference type="ARBA" id="ARBA00022714"/>
    </source>
</evidence>
<comment type="similarity">
    <text evidence="1">Belongs to the 2Fe2S plant-type ferredoxin family.</text>
</comment>
<evidence type="ECO:0000256" key="2">
    <source>
        <dbReference type="ARBA" id="ARBA00022448"/>
    </source>
</evidence>
<dbReference type="EMBL" id="CP095005">
    <property type="protein sequence ID" value="UOO94914.1"/>
    <property type="molecule type" value="Genomic_DNA"/>
</dbReference>
<keyword evidence="13" id="KW-1185">Reference proteome</keyword>
<evidence type="ECO:0000259" key="10">
    <source>
        <dbReference type="PROSITE" id="PS50076"/>
    </source>
</evidence>
<dbReference type="Gene3D" id="1.10.287.110">
    <property type="entry name" value="DnaJ domain"/>
    <property type="match status" value="1"/>
</dbReference>
<proteinExistence type="inferred from homology"/>
<dbReference type="Gene3D" id="3.10.20.30">
    <property type="match status" value="1"/>
</dbReference>
<dbReference type="SMART" id="SM00271">
    <property type="entry name" value="DnaJ"/>
    <property type="match status" value="1"/>
</dbReference>
<dbReference type="Proteomes" id="UP000830542">
    <property type="component" value="Chromosome"/>
</dbReference>
<dbReference type="Pfam" id="PF00226">
    <property type="entry name" value="DnaJ"/>
    <property type="match status" value="1"/>
</dbReference>